<dbReference type="EMBL" id="JAQIFT010000017">
    <property type="protein sequence ID" value="MDA3730922.1"/>
    <property type="molecule type" value="Genomic_DNA"/>
</dbReference>
<accession>A0AA42IZZ6</accession>
<dbReference type="AlphaFoldDB" id="A0AA42IZZ6"/>
<organism evidence="1 2">
    <name type="scientific">Holtiella tumoricola</name>
    <dbReference type="NCBI Taxonomy" id="3018743"/>
    <lineage>
        <taxon>Bacteria</taxon>
        <taxon>Bacillati</taxon>
        <taxon>Bacillota</taxon>
        <taxon>Clostridia</taxon>
        <taxon>Lachnospirales</taxon>
        <taxon>Cellulosilyticaceae</taxon>
        <taxon>Holtiella</taxon>
    </lineage>
</organism>
<sequence>MVVTVDNSLYYIKQYLENTGKYEVYNSDQYIGPVHACIYEQNNEEEFVEVQNNLINLAQNEHVDIRHGVLMINAKNKTPKEIEKILSERLYKNIF</sequence>
<gene>
    <name evidence="1" type="ORF">PBV87_05330</name>
</gene>
<evidence type="ECO:0000313" key="2">
    <source>
        <dbReference type="Proteomes" id="UP001169242"/>
    </source>
</evidence>
<dbReference type="InterPro" id="IPR005370">
    <property type="entry name" value="UPF0180"/>
</dbReference>
<reference evidence="1" key="1">
    <citation type="journal article" date="2023" name="Int. J. Syst. Evol. Microbiol.">
        <title>&lt;i&gt;Holtiella tumoricola&lt;/i&gt; gen. nov. sp. nov., isolated from a human clinical sample.</title>
        <authorList>
            <person name="Allen-Vercoe E."/>
            <person name="Daigneault M.C."/>
            <person name="Vancuren S.J."/>
            <person name="Cochrane K."/>
            <person name="O'Neal L.L."/>
            <person name="Sankaranarayanan K."/>
            <person name="Lawson P.A."/>
        </authorList>
    </citation>
    <scope>NUCLEOTIDE SEQUENCE</scope>
    <source>
        <strain evidence="1">CC70A</strain>
    </source>
</reference>
<name>A0AA42IZZ6_9FIRM</name>
<evidence type="ECO:0000313" key="1">
    <source>
        <dbReference type="EMBL" id="MDA3730922.1"/>
    </source>
</evidence>
<proteinExistence type="predicted"/>
<keyword evidence="2" id="KW-1185">Reference proteome</keyword>
<dbReference type="Pfam" id="PF03698">
    <property type="entry name" value="UPF0180"/>
    <property type="match status" value="1"/>
</dbReference>
<dbReference type="Proteomes" id="UP001169242">
    <property type="component" value="Unassembled WGS sequence"/>
</dbReference>
<dbReference type="RefSeq" id="WP_271011429.1">
    <property type="nucleotide sequence ID" value="NZ_JAQIFT010000017.1"/>
</dbReference>
<protein>
    <submittedName>
        <fullName evidence="1">YkuS family protein</fullName>
    </submittedName>
</protein>
<comment type="caution">
    <text evidence="1">The sequence shown here is derived from an EMBL/GenBank/DDBJ whole genome shotgun (WGS) entry which is preliminary data.</text>
</comment>